<dbReference type="Proteomes" id="UP000051386">
    <property type="component" value="Unassembled WGS sequence"/>
</dbReference>
<dbReference type="AlphaFoldDB" id="A0A0R0D573"/>
<evidence type="ECO:0000313" key="1">
    <source>
        <dbReference type="EMBL" id="KRG76688.1"/>
    </source>
</evidence>
<dbReference type="PATRIC" id="fig|517011.3.peg.2858"/>
<keyword evidence="2" id="KW-1185">Reference proteome</keyword>
<organism evidence="1 2">
    <name type="scientific">Stenotrophomonas chelatiphaga</name>
    <dbReference type="NCBI Taxonomy" id="517011"/>
    <lineage>
        <taxon>Bacteria</taxon>
        <taxon>Pseudomonadati</taxon>
        <taxon>Pseudomonadota</taxon>
        <taxon>Gammaproteobacteria</taxon>
        <taxon>Lysobacterales</taxon>
        <taxon>Lysobacteraceae</taxon>
        <taxon>Stenotrophomonas</taxon>
    </lineage>
</organism>
<reference evidence="1 2" key="1">
    <citation type="submission" date="2015-05" db="EMBL/GenBank/DDBJ databases">
        <title>Genome sequencing and analysis of members of genus Stenotrophomonas.</title>
        <authorList>
            <person name="Patil P.P."/>
            <person name="Midha S."/>
            <person name="Patil P.B."/>
        </authorList>
    </citation>
    <scope>NUCLEOTIDE SEQUENCE [LARGE SCALE GENOMIC DNA]</scope>
    <source>
        <strain evidence="1 2">DSM 21508</strain>
    </source>
</reference>
<sequence>MPCYGEHAPPGISNVLSAPERFVIEADYRRHRGYLNNPEYLFNLDAGKVPAHAAYRVLCTQFQRPGSFAIRQAEQGAFMLVHRSQRTPQLVRTALEHSDRGWHLHVADTANSGWNGVRGRHFETLDALKGALPPGMHEVAGASLHDLETTHL</sequence>
<accession>A0A0R0D573</accession>
<comment type="caution">
    <text evidence="1">The sequence shown here is derived from an EMBL/GenBank/DDBJ whole genome shotgun (WGS) entry which is preliminary data.</text>
</comment>
<name>A0A0R0D573_9GAMM</name>
<evidence type="ECO:0000313" key="2">
    <source>
        <dbReference type="Proteomes" id="UP000051386"/>
    </source>
</evidence>
<proteinExistence type="predicted"/>
<dbReference type="EMBL" id="LDJK01000007">
    <property type="protein sequence ID" value="KRG76688.1"/>
    <property type="molecule type" value="Genomic_DNA"/>
</dbReference>
<protein>
    <submittedName>
        <fullName evidence="1">Uncharacterized protein</fullName>
    </submittedName>
</protein>
<gene>
    <name evidence="1" type="ORF">ABB28_02510</name>
</gene>